<keyword evidence="6" id="KW-1185">Reference proteome</keyword>
<dbReference type="SMART" id="SM00248">
    <property type="entry name" value="ANK"/>
    <property type="match status" value="14"/>
</dbReference>
<dbReference type="AlphaFoldDB" id="A0A913XEL7"/>
<dbReference type="EnsemblMetazoa" id="XM_021047612.1">
    <property type="protein sequence ID" value="XP_020903271.1"/>
    <property type="gene ID" value="LOC110241717"/>
</dbReference>
<feature type="repeat" description="ANK" evidence="3">
    <location>
        <begin position="492"/>
        <end position="524"/>
    </location>
</feature>
<dbReference type="OrthoDB" id="10059875at2759"/>
<feature type="repeat" description="ANK" evidence="3">
    <location>
        <begin position="253"/>
        <end position="285"/>
    </location>
</feature>
<evidence type="ECO:0000256" key="1">
    <source>
        <dbReference type="ARBA" id="ARBA00022737"/>
    </source>
</evidence>
<reference evidence="5" key="1">
    <citation type="submission" date="2022-11" db="UniProtKB">
        <authorList>
            <consortium name="EnsemblMetazoa"/>
        </authorList>
    </citation>
    <scope>IDENTIFICATION</scope>
</reference>
<organism evidence="5 6">
    <name type="scientific">Exaiptasia diaphana</name>
    <name type="common">Tropical sea anemone</name>
    <name type="synonym">Aiptasia pulchella</name>
    <dbReference type="NCBI Taxonomy" id="2652724"/>
    <lineage>
        <taxon>Eukaryota</taxon>
        <taxon>Metazoa</taxon>
        <taxon>Cnidaria</taxon>
        <taxon>Anthozoa</taxon>
        <taxon>Hexacorallia</taxon>
        <taxon>Actiniaria</taxon>
        <taxon>Aiptasiidae</taxon>
        <taxon>Exaiptasia</taxon>
    </lineage>
</organism>
<dbReference type="GeneID" id="110241717"/>
<evidence type="ECO:0000313" key="6">
    <source>
        <dbReference type="Proteomes" id="UP000887567"/>
    </source>
</evidence>
<dbReference type="PROSITE" id="PS50297">
    <property type="entry name" value="ANK_REP_REGION"/>
    <property type="match status" value="7"/>
</dbReference>
<feature type="repeat" description="ANK" evidence="3">
    <location>
        <begin position="457"/>
        <end position="480"/>
    </location>
</feature>
<evidence type="ECO:0000313" key="5">
    <source>
        <dbReference type="EnsemblMetazoa" id="XP_020903271.1"/>
    </source>
</evidence>
<evidence type="ECO:0000256" key="2">
    <source>
        <dbReference type="ARBA" id="ARBA00023043"/>
    </source>
</evidence>
<evidence type="ECO:0000256" key="3">
    <source>
        <dbReference type="PROSITE-ProRule" id="PRU00023"/>
    </source>
</evidence>
<dbReference type="Proteomes" id="UP000887567">
    <property type="component" value="Unplaced"/>
</dbReference>
<dbReference type="PANTHER" id="PTHR24198">
    <property type="entry name" value="ANKYRIN REPEAT AND PROTEIN KINASE DOMAIN-CONTAINING PROTEIN"/>
    <property type="match status" value="1"/>
</dbReference>
<dbReference type="Pfam" id="PF12796">
    <property type="entry name" value="Ank_2"/>
    <property type="match status" value="4"/>
</dbReference>
<evidence type="ECO:0000256" key="4">
    <source>
        <dbReference type="SAM" id="MobiDB-lite"/>
    </source>
</evidence>
<name>A0A913XEL7_EXADI</name>
<feature type="region of interest" description="Disordered" evidence="4">
    <location>
        <begin position="1"/>
        <end position="83"/>
    </location>
</feature>
<dbReference type="InterPro" id="IPR002110">
    <property type="entry name" value="Ankyrin_rpt"/>
</dbReference>
<dbReference type="InterPro" id="IPR036770">
    <property type="entry name" value="Ankyrin_rpt-contain_sf"/>
</dbReference>
<dbReference type="Gene3D" id="1.25.40.20">
    <property type="entry name" value="Ankyrin repeat-containing domain"/>
    <property type="match status" value="4"/>
</dbReference>
<keyword evidence="2 3" id="KW-0040">ANK repeat</keyword>
<accession>A0A913XEL7</accession>
<protein>
    <submittedName>
        <fullName evidence="5">Uncharacterized protein</fullName>
    </submittedName>
</protein>
<feature type="repeat" description="ANK" evidence="3">
    <location>
        <begin position="356"/>
        <end position="388"/>
    </location>
</feature>
<feature type="compositionally biased region" description="Acidic residues" evidence="4">
    <location>
        <begin position="58"/>
        <end position="69"/>
    </location>
</feature>
<dbReference type="RefSeq" id="XP_020903271.1">
    <property type="nucleotide sequence ID" value="XM_021047612.1"/>
</dbReference>
<feature type="repeat" description="ANK" evidence="3">
    <location>
        <begin position="323"/>
        <end position="355"/>
    </location>
</feature>
<dbReference type="PROSITE" id="PS50088">
    <property type="entry name" value="ANK_REPEAT"/>
    <property type="match status" value="7"/>
</dbReference>
<dbReference type="Pfam" id="PF00023">
    <property type="entry name" value="Ank"/>
    <property type="match status" value="1"/>
</dbReference>
<dbReference type="KEGG" id="epa:110241717"/>
<sequence>MSKKHLVIEEGPNGSVAMSEISNGTEQVELGHTNLAGMDTPQRRRKLTSISMNSSEGSEAEVAGEESGDDSDKITPKRSKAQQLKDAIMSGDISEVENLLNQKIDVNLSDGFGRSPLHNAVLKGIPSIVDILLKSGADVNKKDDREDSAVHYAARVGNPQVLTLILSNPECDVNLKGSSLNSPLHIAASLNKPDLCQILLEYHANPNSQEENGKSPLGRAVESGAANSAKYLFEHMKGLGIPSDTILYNQDFDGTTLLHLAVDSGFSQVVELCLENGALIRQPRRIDRTTAFHMACEQGSTAIVQLLVQYDPKISKILLVNAEGITPLHQAALSNSHGIAEILINNGADVNARTNENRTPLMFAAKRGGVDTVRLLLEKGADPTLKDIDGRTAVYDAIGYPMTAEVILEDPKLDPMLTEKDLTGFSVAHYAAKSGDAKSMSLFLEHNKAVGSTVSDQLDTPLHVAAKYGTHEVVRVILEKQGGKIINAQNSRNRTALHLACSGGHYKAAILLLDKGATIERDQNNRTALHEAAQNGAKKVVEKVISKHSHCLNYVDDDKNTALHLAVKNCRSEIIHLLLSLRKQEILKNTSNQTILDLAVQLDDSAGAMAIAQHDRWREILESCTHGVTNMMKKLCVKMPDVTEQIFDNCIEIEGEKVSQEHKIKYDLGVILRKSSPEVKSSLEILEVIADNRIE</sequence>
<feature type="repeat" description="ANK" evidence="3">
    <location>
        <begin position="179"/>
        <end position="211"/>
    </location>
</feature>
<dbReference type="PANTHER" id="PTHR24198:SF165">
    <property type="entry name" value="ANKYRIN REPEAT-CONTAINING PROTEIN-RELATED"/>
    <property type="match status" value="1"/>
</dbReference>
<dbReference type="PRINTS" id="PR01415">
    <property type="entry name" value="ANKYRIN"/>
</dbReference>
<dbReference type="Pfam" id="PF13637">
    <property type="entry name" value="Ank_4"/>
    <property type="match status" value="1"/>
</dbReference>
<feature type="repeat" description="ANK" evidence="3">
    <location>
        <begin position="112"/>
        <end position="144"/>
    </location>
</feature>
<keyword evidence="1" id="KW-0677">Repeat</keyword>
<dbReference type="Pfam" id="PF13606">
    <property type="entry name" value="Ank_3"/>
    <property type="match status" value="1"/>
</dbReference>
<proteinExistence type="predicted"/>
<dbReference type="SUPFAM" id="SSF48403">
    <property type="entry name" value="Ankyrin repeat"/>
    <property type="match status" value="2"/>
</dbReference>